<protein>
    <submittedName>
        <fullName evidence="3">Uncharacterized protein LOC109000972</fullName>
    </submittedName>
</protein>
<evidence type="ECO:0000313" key="3">
    <source>
        <dbReference type="RefSeq" id="XP_018833605.1"/>
    </source>
</evidence>
<accession>A0A2I4FPL9</accession>
<dbReference type="PANTHER" id="PTHR33625">
    <property type="entry name" value="OS08G0179900 PROTEIN"/>
    <property type="match status" value="1"/>
</dbReference>
<dbReference type="Gramene" id="Jr08_00300_p1">
    <property type="protein sequence ID" value="cds.Jr08_00300_p1"/>
    <property type="gene ID" value="Jr08_00300"/>
</dbReference>
<proteinExistence type="predicted"/>
<keyword evidence="2" id="KW-1185">Reference proteome</keyword>
<dbReference type="STRING" id="51240.A0A2I4FPL9"/>
<dbReference type="AlphaFoldDB" id="A0A2I4FPL9"/>
<reference evidence="3" key="1">
    <citation type="submission" date="2025-08" db="UniProtKB">
        <authorList>
            <consortium name="RefSeq"/>
        </authorList>
    </citation>
    <scope>IDENTIFICATION</scope>
    <source>
        <tissue evidence="3">Leaves</tissue>
    </source>
</reference>
<evidence type="ECO:0000313" key="2">
    <source>
        <dbReference type="Proteomes" id="UP000235220"/>
    </source>
</evidence>
<dbReference type="Proteomes" id="UP000235220">
    <property type="component" value="Chromosome 8"/>
</dbReference>
<dbReference type="PANTHER" id="PTHR33625:SF3">
    <property type="entry name" value="OS04G0550700 PROTEIN"/>
    <property type="match status" value="1"/>
</dbReference>
<dbReference type="KEGG" id="jre:109000972"/>
<feature type="compositionally biased region" description="Low complexity" evidence="1">
    <location>
        <begin position="34"/>
        <end position="74"/>
    </location>
</feature>
<evidence type="ECO:0000256" key="1">
    <source>
        <dbReference type="SAM" id="MobiDB-lite"/>
    </source>
</evidence>
<dbReference type="GeneID" id="109000972"/>
<dbReference type="RefSeq" id="XP_018833605.1">
    <property type="nucleotide sequence ID" value="XM_018978060.2"/>
</dbReference>
<sequence length="331" mass="35603">MFGGKGMGGRSGGSMLRTVGRAVATARTTGVAAGAALQEPISSSSNTPHTSTSPTSRPTHKPSSSSQLSLSSTSPFASHNVPISATSGIPTWPPPLSQSDELDWVSVDGSEDKRPHGYFDDFVLGPVPSMEEVQDAVSALQQVFDPASYCEVVPSVDNGVADQVTTPTGSELDWVEPSLHLCNSRILQPQGSNGVYDALHLLQTEPSVQRMVISLSSDKLVWDAVLNNEAVRELRESYSAVENKELQSPDESSEDSNEVANVLRWIFDNTKAKVMEVIENITKLMNELFQSPDNQKTTAGATDPFKEKLKTSFMLSVVVMLVVVVSRAHKA</sequence>
<gene>
    <name evidence="3" type="primary">LOC109000972</name>
</gene>
<dbReference type="OrthoDB" id="737041at2759"/>
<dbReference type="FunCoup" id="A0A2I4FPL9">
    <property type="interactions" value="1566"/>
</dbReference>
<organism evidence="2 3">
    <name type="scientific">Juglans regia</name>
    <name type="common">English walnut</name>
    <dbReference type="NCBI Taxonomy" id="51240"/>
    <lineage>
        <taxon>Eukaryota</taxon>
        <taxon>Viridiplantae</taxon>
        <taxon>Streptophyta</taxon>
        <taxon>Embryophyta</taxon>
        <taxon>Tracheophyta</taxon>
        <taxon>Spermatophyta</taxon>
        <taxon>Magnoliopsida</taxon>
        <taxon>eudicotyledons</taxon>
        <taxon>Gunneridae</taxon>
        <taxon>Pentapetalae</taxon>
        <taxon>rosids</taxon>
        <taxon>fabids</taxon>
        <taxon>Fagales</taxon>
        <taxon>Juglandaceae</taxon>
        <taxon>Juglans</taxon>
    </lineage>
</organism>
<feature type="region of interest" description="Disordered" evidence="1">
    <location>
        <begin position="34"/>
        <end position="82"/>
    </location>
</feature>
<name>A0A2I4FPL9_JUGRE</name>